<proteinExistence type="predicted"/>
<dbReference type="InterPro" id="IPR018060">
    <property type="entry name" value="HTH_AraC"/>
</dbReference>
<dbReference type="EMBL" id="CXST01000001">
    <property type="protein sequence ID" value="CTQ43063.1"/>
    <property type="molecule type" value="Genomic_DNA"/>
</dbReference>
<dbReference type="Pfam" id="PF12833">
    <property type="entry name" value="HTH_18"/>
    <property type="match status" value="1"/>
</dbReference>
<dbReference type="OrthoDB" id="2559672at2"/>
<evidence type="ECO:0000313" key="5">
    <source>
        <dbReference type="EMBL" id="CTQ43063.1"/>
    </source>
</evidence>
<dbReference type="InterPro" id="IPR009057">
    <property type="entry name" value="Homeodomain-like_sf"/>
</dbReference>
<keyword evidence="6" id="KW-1185">Reference proteome</keyword>
<keyword evidence="3" id="KW-0804">Transcription</keyword>
<dbReference type="STRING" id="187304.B0E33_22695"/>
<gene>
    <name evidence="5" type="primary">ripA_1</name>
    <name evidence="5" type="ORF">LAL4801_01500</name>
</gene>
<dbReference type="Proteomes" id="UP000048926">
    <property type="component" value="Unassembled WGS sequence"/>
</dbReference>
<evidence type="ECO:0000256" key="2">
    <source>
        <dbReference type="ARBA" id="ARBA00023125"/>
    </source>
</evidence>
<dbReference type="SUPFAM" id="SSF46689">
    <property type="entry name" value="Homeodomain-like"/>
    <property type="match status" value="1"/>
</dbReference>
<accession>A0A0M6Y023</accession>
<dbReference type="RefSeq" id="WP_055655161.1">
    <property type="nucleotide sequence ID" value="NZ_CXST01000001.1"/>
</dbReference>
<keyword evidence="1" id="KW-0805">Transcription regulation</keyword>
<dbReference type="PROSITE" id="PS01124">
    <property type="entry name" value="HTH_ARAC_FAMILY_2"/>
    <property type="match status" value="1"/>
</dbReference>
<evidence type="ECO:0000259" key="4">
    <source>
        <dbReference type="PROSITE" id="PS01124"/>
    </source>
</evidence>
<feature type="domain" description="HTH araC/xylS-type" evidence="4">
    <location>
        <begin position="86"/>
        <end position="197"/>
    </location>
</feature>
<dbReference type="PANTHER" id="PTHR46796">
    <property type="entry name" value="HTH-TYPE TRANSCRIPTIONAL ACTIVATOR RHAS-RELATED"/>
    <property type="match status" value="1"/>
</dbReference>
<dbReference type="GO" id="GO:0043565">
    <property type="term" value="F:sequence-specific DNA binding"/>
    <property type="evidence" value="ECO:0007669"/>
    <property type="project" value="InterPro"/>
</dbReference>
<evidence type="ECO:0000256" key="1">
    <source>
        <dbReference type="ARBA" id="ARBA00023015"/>
    </source>
</evidence>
<evidence type="ECO:0000313" key="6">
    <source>
        <dbReference type="Proteomes" id="UP000048926"/>
    </source>
</evidence>
<sequence>MSGTVRFEKWHHRIDTAENALIFPDGCRDVLVVREQGKREKVLLTDLDFQPRIAELAAGTHITGFRLRPGGVVEDEVLQAIERDCERVEDILGNALDETNDLDDVIVALTLPQSTVERASKQAGVSVRTLQRRFREQGLPPPEYWRLLARARRAAGLLATEVPLVEIAAVCGFSDQAHMTRDLRRWFGRSPAQLGRDPDSLSLLSQPALGNWIGEQISTR</sequence>
<dbReference type="InterPro" id="IPR050204">
    <property type="entry name" value="AraC_XylS_family_regulators"/>
</dbReference>
<dbReference type="GO" id="GO:0003700">
    <property type="term" value="F:DNA-binding transcription factor activity"/>
    <property type="evidence" value="ECO:0007669"/>
    <property type="project" value="InterPro"/>
</dbReference>
<organism evidence="5 6">
    <name type="scientific">Roseibium aggregatum</name>
    <dbReference type="NCBI Taxonomy" id="187304"/>
    <lineage>
        <taxon>Bacteria</taxon>
        <taxon>Pseudomonadati</taxon>
        <taxon>Pseudomonadota</taxon>
        <taxon>Alphaproteobacteria</taxon>
        <taxon>Hyphomicrobiales</taxon>
        <taxon>Stappiaceae</taxon>
        <taxon>Roseibium</taxon>
    </lineage>
</organism>
<protein>
    <submittedName>
        <fullName evidence="5">HTH-type transcriptional repressor of iron proteins A</fullName>
    </submittedName>
</protein>
<reference evidence="6" key="1">
    <citation type="submission" date="2015-07" db="EMBL/GenBank/DDBJ databases">
        <authorList>
            <person name="Rodrigo-Torres Lidia"/>
            <person name="Arahal R.David."/>
        </authorList>
    </citation>
    <scope>NUCLEOTIDE SEQUENCE [LARGE SCALE GENOMIC DNA]</scope>
    <source>
        <strain evidence="6">CECT 4801</strain>
    </source>
</reference>
<keyword evidence="2" id="KW-0238">DNA-binding</keyword>
<dbReference type="Gene3D" id="1.10.10.60">
    <property type="entry name" value="Homeodomain-like"/>
    <property type="match status" value="1"/>
</dbReference>
<evidence type="ECO:0000256" key="3">
    <source>
        <dbReference type="ARBA" id="ARBA00023163"/>
    </source>
</evidence>
<dbReference type="AlphaFoldDB" id="A0A0M6Y023"/>
<name>A0A0M6Y023_9HYPH</name>
<dbReference type="SMART" id="SM00342">
    <property type="entry name" value="HTH_ARAC"/>
    <property type="match status" value="1"/>
</dbReference>